<reference evidence="2 3" key="2">
    <citation type="journal article" date="1996" name="Gene">
        <title>Nucleotide sequence of ovine adenovirus tripartite leader sequence and homologues of the IVa2, DNA polymerase and terminal proteins.</title>
        <authorList>
            <person name="Vrati S."/>
            <person name="Brookes D.E."/>
            <person name="Boyle D.B."/>
            <person name="Both G.W."/>
        </authorList>
    </citation>
    <scope>NUCLEOTIDE SEQUENCE [LARGE SCALE GENOMIC DNA]</scope>
    <source>
        <strain evidence="2 3">OAV287</strain>
    </source>
</reference>
<organism evidence="2 3">
    <name type="scientific">Ovine adenovirus D serotype 7 (isolate OAV287)</name>
    <name type="common">OAdV-7</name>
    <name type="synonym">Ovine adenovirus 7</name>
    <dbReference type="NCBI Taxonomy" id="114430"/>
    <lineage>
        <taxon>Viruses</taxon>
        <taxon>Varidnaviria</taxon>
        <taxon>Bamfordvirae</taxon>
        <taxon>Preplasmiviricota</taxon>
        <taxon>Polisuviricotina</taxon>
        <taxon>Pharingeaviricetes</taxon>
        <taxon>Rowavirales</taxon>
        <taxon>Adenoviridae</taxon>
        <taxon>Barthadenovirus</taxon>
        <taxon>Barthadenovirus ovis</taxon>
        <taxon>Ovine adenovirus D</taxon>
    </lineage>
</organism>
<dbReference type="RefSeq" id="NP_659533.2">
    <property type="nucleotide sequence ID" value="NC_004037.2"/>
</dbReference>
<name>Q83916_ADEO7</name>
<evidence type="ECO:0000259" key="1">
    <source>
        <dbReference type="Pfam" id="PF00646"/>
    </source>
</evidence>
<dbReference type="Proteomes" id="UP000008089">
    <property type="component" value="Segment"/>
</dbReference>
<evidence type="ECO:0000313" key="3">
    <source>
        <dbReference type="Proteomes" id="UP000008089"/>
    </source>
</evidence>
<reference evidence="2 3" key="3">
    <citation type="journal article" date="1996" name="Virology">
        <title>Unique genome arrangement of an ovine adenovirus: identification of new proteins and proteinase cleavage sites.</title>
        <authorList>
            <person name="Vrati S."/>
            <person name="Brookes D.E."/>
            <person name="Strike P."/>
            <person name="Khatri A."/>
            <person name="Boyle D.B."/>
            <person name="Both G.W."/>
        </authorList>
    </citation>
    <scope>NUCLEOTIDE SEQUENCE [LARGE SCALE GENOMIC DNA]</scope>
    <source>
        <strain evidence="2 3">OAV287</strain>
    </source>
</reference>
<dbReference type="OrthoDB" id="20302at10239"/>
<dbReference type="GeneID" id="27141106"/>
<reference evidence="2 3" key="4">
    <citation type="journal article" date="1997" name="Virology">
        <title>Construction of ovine adenovirus recombinants by gene insertion or deletion of related terminal region sequences.</title>
        <authorList>
            <person name="Xu Z.Z."/>
            <person name="Hyatt A."/>
            <person name="Boyle D.B."/>
            <person name="Both G.W."/>
        </authorList>
    </citation>
    <scope>NUCLEOTIDE SEQUENCE [LARGE SCALE GENOMIC DNA]</scope>
    <source>
        <strain evidence="2 3">OAV287</strain>
    </source>
</reference>
<proteinExistence type="predicted"/>
<feature type="domain" description="F-box" evidence="1">
    <location>
        <begin position="5"/>
        <end position="44"/>
    </location>
</feature>
<dbReference type="KEGG" id="vg:27141106"/>
<sequence length="157" mass="18914">MDLRSLLPDELWIEIFCYLTNKDIAKFVMCYNNMIELVKSSKFLCLYIKRFANIDCKLLQKFIVKSHLRFHAMLSVPSFWCDVLYYLPSGHCIACLTHPYLLLYSPFKCKCYCKDHRDLWQKYKSVILWSRKKYRRKFDAWPVCNAVVRKNSIKKCL</sequence>
<protein>
    <submittedName>
        <fullName evidence="2">RH6</fullName>
    </submittedName>
</protein>
<dbReference type="InterPro" id="IPR001810">
    <property type="entry name" value="F-box_dom"/>
</dbReference>
<organismHost>
    <name type="scientific">Ovis aries</name>
    <name type="common">Sheep</name>
    <dbReference type="NCBI Taxonomy" id="9940"/>
</organismHost>
<reference evidence="2 3" key="1">
    <citation type="journal article" date="1995" name="Virology">
        <title>Sequence of ovine adenovirus homologs for 100K hexon assembly, 33K, pVIII, and fiber genes: early region E3 is not in the expected location.</title>
        <authorList>
            <person name="Vrati S."/>
            <person name="Boyle D."/>
            <person name="Kocherhans R."/>
            <person name="Both G.W."/>
        </authorList>
    </citation>
    <scope>NUCLEOTIDE SEQUENCE [LARGE SCALE GENOMIC DNA]</scope>
    <source>
        <strain evidence="2 3">OAV287</strain>
    </source>
</reference>
<dbReference type="EMBL" id="U40839">
    <property type="protein sequence ID" value="AAB29329.2"/>
    <property type="molecule type" value="Genomic_DNA"/>
</dbReference>
<reference evidence="2 3" key="5">
    <citation type="journal article" date="1998" name="Virology">
        <title>Identification of transcripts and promoter regions of ovine adenovirus OAV287.</title>
        <authorList>
            <person name="Khatri A."/>
            <person name="Both G.W."/>
        </authorList>
    </citation>
    <scope>NUCLEOTIDE SEQUENCE [LARGE SCALE GENOMIC DNA]</scope>
    <source>
        <strain evidence="2 3">OAV287</strain>
    </source>
</reference>
<evidence type="ECO:0000313" key="2">
    <source>
        <dbReference type="EMBL" id="AAB29329.2"/>
    </source>
</evidence>
<dbReference type="Pfam" id="PF00646">
    <property type="entry name" value="F-box"/>
    <property type="match status" value="1"/>
</dbReference>
<keyword evidence="3" id="KW-1185">Reference proteome</keyword>
<accession>Q83916</accession>